<protein>
    <recommendedName>
        <fullName evidence="4">HTH arsR-type domain-containing protein</fullName>
    </recommendedName>
</protein>
<evidence type="ECO:0000256" key="2">
    <source>
        <dbReference type="ARBA" id="ARBA00023125"/>
    </source>
</evidence>
<dbReference type="GO" id="GO:0003700">
    <property type="term" value="F:DNA-binding transcription factor activity"/>
    <property type="evidence" value="ECO:0007669"/>
    <property type="project" value="InterPro"/>
</dbReference>
<dbReference type="InterPro" id="IPR036390">
    <property type="entry name" value="WH_DNA-bd_sf"/>
</dbReference>
<evidence type="ECO:0000256" key="1">
    <source>
        <dbReference type="ARBA" id="ARBA00023015"/>
    </source>
</evidence>
<dbReference type="InterPro" id="IPR051011">
    <property type="entry name" value="Metal_resp_trans_reg"/>
</dbReference>
<dbReference type="Proteomes" id="UP000231143">
    <property type="component" value="Unassembled WGS sequence"/>
</dbReference>
<dbReference type="PROSITE" id="PS50987">
    <property type="entry name" value="HTH_ARSR_2"/>
    <property type="match status" value="1"/>
</dbReference>
<gene>
    <name evidence="5" type="ORF">COW81_02790</name>
</gene>
<name>A0A2H0DYL6_9BACT</name>
<dbReference type="SUPFAM" id="SSF46785">
    <property type="entry name" value="Winged helix' DNA-binding domain"/>
    <property type="match status" value="1"/>
</dbReference>
<dbReference type="SMART" id="SM00418">
    <property type="entry name" value="HTH_ARSR"/>
    <property type="match status" value="1"/>
</dbReference>
<evidence type="ECO:0000259" key="4">
    <source>
        <dbReference type="PROSITE" id="PS50987"/>
    </source>
</evidence>
<dbReference type="GO" id="GO:0003677">
    <property type="term" value="F:DNA binding"/>
    <property type="evidence" value="ECO:0007669"/>
    <property type="project" value="UniProtKB-KW"/>
</dbReference>
<accession>A0A2H0DYL6</accession>
<dbReference type="AlphaFoldDB" id="A0A2H0DYL6"/>
<keyword evidence="3" id="KW-0804">Transcription</keyword>
<comment type="caution">
    <text evidence="5">The sequence shown here is derived from an EMBL/GenBank/DDBJ whole genome shotgun (WGS) entry which is preliminary data.</text>
</comment>
<dbReference type="PANTHER" id="PTHR43132:SF2">
    <property type="entry name" value="ARSENICAL RESISTANCE OPERON REPRESSOR ARSR-RELATED"/>
    <property type="match status" value="1"/>
</dbReference>
<keyword evidence="1" id="KW-0805">Transcription regulation</keyword>
<reference evidence="5 6" key="1">
    <citation type="submission" date="2017-09" db="EMBL/GenBank/DDBJ databases">
        <title>Depth-based differentiation of microbial function through sediment-hosted aquifers and enrichment of novel symbionts in the deep terrestrial subsurface.</title>
        <authorList>
            <person name="Probst A.J."/>
            <person name="Ladd B."/>
            <person name="Jarett J.K."/>
            <person name="Geller-Mcgrath D.E."/>
            <person name="Sieber C.M."/>
            <person name="Emerson J.B."/>
            <person name="Anantharaman K."/>
            <person name="Thomas B.C."/>
            <person name="Malmstrom R."/>
            <person name="Stieglmeier M."/>
            <person name="Klingl A."/>
            <person name="Woyke T."/>
            <person name="Ryan C.M."/>
            <person name="Banfield J.F."/>
        </authorList>
    </citation>
    <scope>NUCLEOTIDE SEQUENCE [LARGE SCALE GENOMIC DNA]</scope>
    <source>
        <strain evidence="5">CG22_combo_CG10-13_8_21_14_all_36_13</strain>
    </source>
</reference>
<dbReference type="EMBL" id="PCTT01000037">
    <property type="protein sequence ID" value="PIP86968.1"/>
    <property type="molecule type" value="Genomic_DNA"/>
</dbReference>
<organism evidence="5 6">
    <name type="scientific">Candidatus Campbellbacteria bacterium CG22_combo_CG10-13_8_21_14_all_36_13</name>
    <dbReference type="NCBI Taxonomy" id="1974529"/>
    <lineage>
        <taxon>Bacteria</taxon>
        <taxon>Candidatus Campbelliibacteriota</taxon>
    </lineage>
</organism>
<evidence type="ECO:0000313" key="6">
    <source>
        <dbReference type="Proteomes" id="UP000231143"/>
    </source>
</evidence>
<dbReference type="Pfam" id="PF01022">
    <property type="entry name" value="HTH_5"/>
    <property type="match status" value="1"/>
</dbReference>
<dbReference type="Gene3D" id="1.10.10.10">
    <property type="entry name" value="Winged helix-like DNA-binding domain superfamily/Winged helix DNA-binding domain"/>
    <property type="match status" value="1"/>
</dbReference>
<dbReference type="InterPro" id="IPR001845">
    <property type="entry name" value="HTH_ArsR_DNA-bd_dom"/>
</dbReference>
<dbReference type="CDD" id="cd00090">
    <property type="entry name" value="HTH_ARSR"/>
    <property type="match status" value="1"/>
</dbReference>
<evidence type="ECO:0000313" key="5">
    <source>
        <dbReference type="EMBL" id="PIP86968.1"/>
    </source>
</evidence>
<dbReference type="PRINTS" id="PR00778">
    <property type="entry name" value="HTHARSR"/>
</dbReference>
<dbReference type="InterPro" id="IPR036388">
    <property type="entry name" value="WH-like_DNA-bd_sf"/>
</dbReference>
<feature type="domain" description="HTH arsR-type" evidence="4">
    <location>
        <begin position="1"/>
        <end position="87"/>
    </location>
</feature>
<sequence length="87" mass="10065">MKQWSIIFKTLSNINRLKIIEILSAEKELSVTAISNKLNISFTATSNHLIILKDLDVLNNRGKDGNVFYSINKNMPRNFYRIIKLLI</sequence>
<proteinExistence type="predicted"/>
<dbReference type="InterPro" id="IPR011991">
    <property type="entry name" value="ArsR-like_HTH"/>
</dbReference>
<keyword evidence="2" id="KW-0238">DNA-binding</keyword>
<dbReference type="PANTHER" id="PTHR43132">
    <property type="entry name" value="ARSENICAL RESISTANCE OPERON REPRESSOR ARSR-RELATED"/>
    <property type="match status" value="1"/>
</dbReference>
<evidence type="ECO:0000256" key="3">
    <source>
        <dbReference type="ARBA" id="ARBA00023163"/>
    </source>
</evidence>
<dbReference type="NCBIfam" id="NF033788">
    <property type="entry name" value="HTH_metalloreg"/>
    <property type="match status" value="1"/>
</dbReference>